<evidence type="ECO:0000313" key="3">
    <source>
        <dbReference type="Proteomes" id="UP000033393"/>
    </source>
</evidence>
<proteinExistence type="predicted"/>
<dbReference type="AlphaFoldDB" id="A0A0F0GV47"/>
<keyword evidence="1" id="KW-1133">Transmembrane helix</keyword>
<protein>
    <submittedName>
        <fullName evidence="2">ABC transporter permease</fullName>
    </submittedName>
</protein>
<dbReference type="EMBL" id="JYJG01000170">
    <property type="protein sequence ID" value="KJK46426.1"/>
    <property type="molecule type" value="Genomic_DNA"/>
</dbReference>
<comment type="caution">
    <text evidence="2">The sequence shown here is derived from an EMBL/GenBank/DDBJ whole genome shotgun (WGS) entry which is preliminary data.</text>
</comment>
<evidence type="ECO:0000313" key="2">
    <source>
        <dbReference type="EMBL" id="KJK46426.1"/>
    </source>
</evidence>
<feature type="non-terminal residue" evidence="2">
    <location>
        <position position="63"/>
    </location>
</feature>
<sequence>MASTRTARRLAPYGFLAPAIILFGLFFALPIGYAVHLSLHSVQVKGLGLGRNAREEVWVGLDN</sequence>
<keyword evidence="1" id="KW-0472">Membrane</keyword>
<name>A0A0F0GV47_LENAE</name>
<evidence type="ECO:0000256" key="1">
    <source>
        <dbReference type="SAM" id="Phobius"/>
    </source>
</evidence>
<keyword evidence="1" id="KW-0812">Transmembrane</keyword>
<keyword evidence="3" id="KW-1185">Reference proteome</keyword>
<dbReference type="Proteomes" id="UP000033393">
    <property type="component" value="Unassembled WGS sequence"/>
</dbReference>
<organism evidence="2 3">
    <name type="scientific">Lentzea aerocolonigenes</name>
    <name type="common">Lechevalieria aerocolonigenes</name>
    <name type="synonym">Saccharothrix aerocolonigenes</name>
    <dbReference type="NCBI Taxonomy" id="68170"/>
    <lineage>
        <taxon>Bacteria</taxon>
        <taxon>Bacillati</taxon>
        <taxon>Actinomycetota</taxon>
        <taxon>Actinomycetes</taxon>
        <taxon>Pseudonocardiales</taxon>
        <taxon>Pseudonocardiaceae</taxon>
        <taxon>Lentzea</taxon>
    </lineage>
</organism>
<feature type="transmembrane region" description="Helical" evidence="1">
    <location>
        <begin position="12"/>
        <end position="35"/>
    </location>
</feature>
<accession>A0A0F0GV47</accession>
<gene>
    <name evidence="2" type="ORF">UK23_23385</name>
</gene>
<reference evidence="2 3" key="1">
    <citation type="submission" date="2015-02" db="EMBL/GenBank/DDBJ databases">
        <authorList>
            <person name="Ju K.-S."/>
            <person name="Doroghazi J.R."/>
            <person name="Metcalf W."/>
        </authorList>
    </citation>
    <scope>NUCLEOTIDE SEQUENCE [LARGE SCALE GENOMIC DNA]</scope>
    <source>
        <strain evidence="2 3">NRRL B-16140</strain>
    </source>
</reference>